<dbReference type="InterPro" id="IPR029062">
    <property type="entry name" value="Class_I_gatase-like"/>
</dbReference>
<sequence>MWFAGMEGSVLGVWSAHGEGKFEFPSPALRERAEREGHVPLRFVDDQGRSTQAYPYCPNGSPGGIAGMTTRDGRHLALMPHPERSVLKWQLPWMPNEWSREGPQAAPWLQLFINARRFCN</sequence>
<dbReference type="SUPFAM" id="SSF52317">
    <property type="entry name" value="Class I glutamine amidotransferase-like"/>
    <property type="match status" value="1"/>
</dbReference>
<name>A0ABN9RYS8_9DINO</name>
<organism evidence="1 2">
    <name type="scientific">Prorocentrum cordatum</name>
    <dbReference type="NCBI Taxonomy" id="2364126"/>
    <lineage>
        <taxon>Eukaryota</taxon>
        <taxon>Sar</taxon>
        <taxon>Alveolata</taxon>
        <taxon>Dinophyceae</taxon>
        <taxon>Prorocentrales</taxon>
        <taxon>Prorocentraceae</taxon>
        <taxon>Prorocentrum</taxon>
    </lineage>
</organism>
<dbReference type="Gene3D" id="3.40.50.880">
    <property type="match status" value="1"/>
</dbReference>
<proteinExistence type="predicted"/>
<dbReference type="EMBL" id="CAUYUJ010008336">
    <property type="protein sequence ID" value="CAK0823634.1"/>
    <property type="molecule type" value="Genomic_DNA"/>
</dbReference>
<dbReference type="Pfam" id="PF13507">
    <property type="entry name" value="GATase_5"/>
    <property type="match status" value="1"/>
</dbReference>
<protein>
    <recommendedName>
        <fullName evidence="3">Phosphoribosylformylglycinamidine synthase</fullName>
    </recommendedName>
</protein>
<evidence type="ECO:0008006" key="3">
    <source>
        <dbReference type="Google" id="ProtNLM"/>
    </source>
</evidence>
<dbReference type="PANTHER" id="PTHR10099:SF1">
    <property type="entry name" value="PHOSPHORIBOSYLFORMYLGLYCINAMIDINE SYNTHASE"/>
    <property type="match status" value="1"/>
</dbReference>
<dbReference type="SMART" id="SM01211">
    <property type="entry name" value="GATase_5"/>
    <property type="match status" value="1"/>
</dbReference>
<evidence type="ECO:0000313" key="2">
    <source>
        <dbReference type="Proteomes" id="UP001189429"/>
    </source>
</evidence>
<comment type="caution">
    <text evidence="1">The sequence shown here is derived from an EMBL/GenBank/DDBJ whole genome shotgun (WGS) entry which is preliminary data.</text>
</comment>
<accession>A0ABN9RYS8</accession>
<gene>
    <name evidence="1" type="ORF">PCOR1329_LOCUS24277</name>
</gene>
<keyword evidence="2" id="KW-1185">Reference proteome</keyword>
<reference evidence="1" key="1">
    <citation type="submission" date="2023-10" db="EMBL/GenBank/DDBJ databases">
        <authorList>
            <person name="Chen Y."/>
            <person name="Shah S."/>
            <person name="Dougan E. K."/>
            <person name="Thang M."/>
            <person name="Chan C."/>
        </authorList>
    </citation>
    <scope>NUCLEOTIDE SEQUENCE [LARGE SCALE GENOMIC DNA]</scope>
</reference>
<evidence type="ECO:0000313" key="1">
    <source>
        <dbReference type="EMBL" id="CAK0823634.1"/>
    </source>
</evidence>
<dbReference type="PANTHER" id="PTHR10099">
    <property type="entry name" value="PHOSPHORIBOSYLFORMYLGLYCINAMIDINE SYNTHASE"/>
    <property type="match status" value="1"/>
</dbReference>
<dbReference type="Proteomes" id="UP001189429">
    <property type="component" value="Unassembled WGS sequence"/>
</dbReference>